<dbReference type="SUPFAM" id="SSF53335">
    <property type="entry name" value="S-adenosyl-L-methionine-dependent methyltransferases"/>
    <property type="match status" value="1"/>
</dbReference>
<organism evidence="1">
    <name type="scientific">marine sediment metagenome</name>
    <dbReference type="NCBI Taxonomy" id="412755"/>
    <lineage>
        <taxon>unclassified sequences</taxon>
        <taxon>metagenomes</taxon>
        <taxon>ecological metagenomes</taxon>
    </lineage>
</organism>
<sequence length="620" mass="70495">MTEQKKIEARARRENAADLWDRLWSEPESRDWREVALGKVYNRIISYVPKGASVIDFGGGVGAFGARLTAARDNAVDVLVLDHSRAAIDIARGKGLRADYVDLEDHNSVLDAVIDGTNEGELDPIWIATEVLEHLSVEGRARLLEHISCYRDDAPGFFTVPNNCLGPEVEPQHTIQFTAMSFTRELREHFDHVRVEVLGPYLLGIVGDPAKTTASVSMCLPVRDEEADLEAVLASFRGFVREIVVGVDPRTVDRTREIAALYADVVFELEDPTCSDTTNPLHDPAVPETGCHFSWLRNQCIERCSSEWVFMTEGHERLWQGHDVLLGVGELLKEADVAYVWRRGKHQRWLFPWLARRDLRYKRSTHNIVDIPEDARRALMRDIVTFHDRDHGNAEKRSVQRKEQNKKTLWDDWNLHGNPTSLFYFAQELKPDDPEGAVEHFEDFLSCTESPAGQMRYQARLILAKLYLQLSGEDSEDGHDVLASQRLDRCAEVLHGCSAEDWSRTEHWLWLGDLAFARDQFEMAYRFYGYSGLSAGTMPATVWWVDDATYLWLPAQRLAMTCGLLGREAEALVWARRVERLLPADASVECIEEAARNVEVIEEFIAARKDQRNPVAEPVA</sequence>
<dbReference type="AlphaFoldDB" id="A0A0F9TY49"/>
<dbReference type="InterPro" id="IPR029063">
    <property type="entry name" value="SAM-dependent_MTases_sf"/>
</dbReference>
<name>A0A0F9TY49_9ZZZZ</name>
<dbReference type="EMBL" id="LAZR01000153">
    <property type="protein sequence ID" value="KKN85950.1"/>
    <property type="molecule type" value="Genomic_DNA"/>
</dbReference>
<comment type="caution">
    <text evidence="1">The sequence shown here is derived from an EMBL/GenBank/DDBJ whole genome shotgun (WGS) entry which is preliminary data.</text>
</comment>
<accession>A0A0F9TY49</accession>
<proteinExistence type="predicted"/>
<gene>
    <name evidence="1" type="ORF">LCGC14_0273620</name>
</gene>
<dbReference type="InterPro" id="IPR029044">
    <property type="entry name" value="Nucleotide-diphossugar_trans"/>
</dbReference>
<evidence type="ECO:0008006" key="2">
    <source>
        <dbReference type="Google" id="ProtNLM"/>
    </source>
</evidence>
<dbReference type="Gene3D" id="3.40.50.150">
    <property type="entry name" value="Vaccinia Virus protein VP39"/>
    <property type="match status" value="1"/>
</dbReference>
<reference evidence="1" key="1">
    <citation type="journal article" date="2015" name="Nature">
        <title>Complex archaea that bridge the gap between prokaryotes and eukaryotes.</title>
        <authorList>
            <person name="Spang A."/>
            <person name="Saw J.H."/>
            <person name="Jorgensen S.L."/>
            <person name="Zaremba-Niedzwiedzka K."/>
            <person name="Martijn J."/>
            <person name="Lind A.E."/>
            <person name="van Eijk R."/>
            <person name="Schleper C."/>
            <person name="Guy L."/>
            <person name="Ettema T.J."/>
        </authorList>
    </citation>
    <scope>NUCLEOTIDE SEQUENCE</scope>
</reference>
<dbReference type="SUPFAM" id="SSF53448">
    <property type="entry name" value="Nucleotide-diphospho-sugar transferases"/>
    <property type="match status" value="1"/>
</dbReference>
<dbReference type="Gene3D" id="3.90.550.10">
    <property type="entry name" value="Spore Coat Polysaccharide Biosynthesis Protein SpsA, Chain A"/>
    <property type="match status" value="1"/>
</dbReference>
<evidence type="ECO:0000313" key="1">
    <source>
        <dbReference type="EMBL" id="KKN85950.1"/>
    </source>
</evidence>
<protein>
    <recommendedName>
        <fullName evidence="2">Methyltransferase domain-containing protein</fullName>
    </recommendedName>
</protein>